<dbReference type="GO" id="GO:0005524">
    <property type="term" value="F:ATP binding"/>
    <property type="evidence" value="ECO:0007669"/>
    <property type="project" value="UniProtKB-KW"/>
</dbReference>
<feature type="domain" description="ATPase AAA-type core" evidence="1">
    <location>
        <begin position="65"/>
        <end position="350"/>
    </location>
</feature>
<sequence>MFLFAFLFIIINVKKLRMEDLNVLKRFAVKGYRNFEDELVLDLSQHGKYDFNKDLIRSGLINKGIIYGKNGSGKSNLGRALFDIEKNLGVQNSINYFAKDTNPTFASLNGNQDVFFSYTFQFDNDEIVYEYTKKDMFYVSSEVLKINGKDVLVYRGDKDNIKLGFEGTEHLSFELMTDGASALLFLFKTFKFGPDSPVSKLFEFVKRMLWFRCLNRGNEFEGHGSAKDIGDRIIEENKLQDFQNFLREAGLNYQLIVVPQIDPATGKSVKRIFAKFKNGQVPFYSIFSTGTQALELFYYWSLNFSQYTFVFIDEFDAFYHYELSAAVVKQLNKKSNFQSFVTTHNTTLMNNELMRPDCLFIIEDNKISNVAERTSKELREGHNLEKIYRSRGFDAK</sequence>
<dbReference type="PANTHER" id="PTHR40396:SF1">
    <property type="entry name" value="ATPASE AAA-TYPE CORE DOMAIN-CONTAINING PROTEIN"/>
    <property type="match status" value="1"/>
</dbReference>
<dbReference type="AlphaFoldDB" id="A0A7M1XKF2"/>
<evidence type="ECO:0000313" key="3">
    <source>
        <dbReference type="Proteomes" id="UP000593591"/>
    </source>
</evidence>
<accession>A0A7M1XKF2</accession>
<dbReference type="GO" id="GO:0016887">
    <property type="term" value="F:ATP hydrolysis activity"/>
    <property type="evidence" value="ECO:0007669"/>
    <property type="project" value="InterPro"/>
</dbReference>
<protein>
    <submittedName>
        <fullName evidence="2">ATP-binding protein</fullName>
    </submittedName>
</protein>
<dbReference type="InterPro" id="IPR027417">
    <property type="entry name" value="P-loop_NTPase"/>
</dbReference>
<dbReference type="Pfam" id="PF13304">
    <property type="entry name" value="AAA_21"/>
    <property type="match status" value="1"/>
</dbReference>
<name>A0A7M1XKF2_9SPIR</name>
<dbReference type="PANTHER" id="PTHR40396">
    <property type="entry name" value="ATPASE-LIKE PROTEIN"/>
    <property type="match status" value="1"/>
</dbReference>
<keyword evidence="2" id="KW-0067">ATP-binding</keyword>
<dbReference type="Proteomes" id="UP000593591">
    <property type="component" value="Chromosome"/>
</dbReference>
<keyword evidence="2" id="KW-0547">Nucleotide-binding</keyword>
<dbReference type="SUPFAM" id="SSF52540">
    <property type="entry name" value="P-loop containing nucleoside triphosphate hydrolases"/>
    <property type="match status" value="1"/>
</dbReference>
<dbReference type="InterPro" id="IPR003959">
    <property type="entry name" value="ATPase_AAA_core"/>
</dbReference>
<dbReference type="Gene3D" id="3.40.50.300">
    <property type="entry name" value="P-loop containing nucleotide triphosphate hydrolases"/>
    <property type="match status" value="2"/>
</dbReference>
<proteinExistence type="predicted"/>
<dbReference type="KEGG" id="trc:DYE49_02250"/>
<dbReference type="EMBL" id="CP031517">
    <property type="protein sequence ID" value="QOS39338.1"/>
    <property type="molecule type" value="Genomic_DNA"/>
</dbReference>
<evidence type="ECO:0000259" key="1">
    <source>
        <dbReference type="Pfam" id="PF13304"/>
    </source>
</evidence>
<organism evidence="2 3">
    <name type="scientific">Treponema rectale</name>
    <dbReference type="NCBI Taxonomy" id="744512"/>
    <lineage>
        <taxon>Bacteria</taxon>
        <taxon>Pseudomonadati</taxon>
        <taxon>Spirochaetota</taxon>
        <taxon>Spirochaetia</taxon>
        <taxon>Spirochaetales</taxon>
        <taxon>Treponemataceae</taxon>
        <taxon>Treponema</taxon>
    </lineage>
</organism>
<evidence type="ECO:0000313" key="2">
    <source>
        <dbReference type="EMBL" id="QOS39338.1"/>
    </source>
</evidence>
<reference evidence="2 3" key="1">
    <citation type="submission" date="2018-08" db="EMBL/GenBank/DDBJ databases">
        <title>The first complete genome of Treponema rectale (CHPAT), a commensal spirochete of the bovine rectum.</title>
        <authorList>
            <person name="Staton G.J."/>
            <person name="Clegg S.R."/>
            <person name="Carter S.D."/>
            <person name="Radford A.D."/>
            <person name="Darby A."/>
            <person name="Hall N."/>
            <person name="Birtles R.J."/>
            <person name="Evans N.J."/>
        </authorList>
    </citation>
    <scope>NUCLEOTIDE SEQUENCE [LARGE SCALE GENOMIC DNA]</scope>
    <source>
        <strain evidence="2 3">CHPA</strain>
    </source>
</reference>
<gene>
    <name evidence="2" type="ORF">DYE49_02250</name>
</gene>